<protein>
    <submittedName>
        <fullName evidence="3">Beta-lactamase class C-like and penicillin binding proteins (PBPs) superfamily</fullName>
    </submittedName>
</protein>
<dbReference type="PANTHER" id="PTHR43283">
    <property type="entry name" value="BETA-LACTAMASE-RELATED"/>
    <property type="match status" value="1"/>
</dbReference>
<dbReference type="EMBL" id="CADCWN010000028">
    <property type="protein sequence ID" value="CAA9552603.1"/>
    <property type="molecule type" value="Genomic_DNA"/>
</dbReference>
<dbReference type="InterPro" id="IPR001466">
    <property type="entry name" value="Beta-lactam-related"/>
</dbReference>
<name>A0A6J4UJI2_9BACT</name>
<dbReference type="InterPro" id="IPR050789">
    <property type="entry name" value="Diverse_Enzym_Activities"/>
</dbReference>
<dbReference type="AlphaFoldDB" id="A0A6J4UJI2"/>
<dbReference type="SUPFAM" id="SSF56601">
    <property type="entry name" value="beta-lactamase/transpeptidase-like"/>
    <property type="match status" value="1"/>
</dbReference>
<sequence length="478" mass="50455">MLGAVDGARAGNAMRTAVERQRRVESGLWQEPVTHPLAPMTTTIEAAMARHRVPGCAVAVISAGQIAWARGYGVAASDAAEPVAVGDDTLFQACSISKPVAAMAALRLVQAGRLDLDEDVNAYLTSWRVPANGTWQPRVTLRHLLSHTAGLTTCWYPGYRRGAALPTILQTLRGEAPANTPPVRVTALPGTQFRYSGSHFSVLQRLLVDVEGQPFDALLRESVFAPLGMDSSGYEVDFPERHPGATASGHDAGGEPIAGGWRAMPESAGAGLWTTPADLCRLACDVMAAWSGRPAQLLDRETARQMLTAQVGGWGLGWTVEQIGGALRCGHGGSNIGYKCRLVFWPERGVGAAVMTNADDGSALVGEILDAIGREYGWPDATGTTDQAGATIALASLAGFAGEWTGEGLARLTIAVADGRLLLGLAGQPPLPLSAIGEAAFIAEVVNAEVRFERHEVGAVDQLIVRQRGEELRFARAE</sequence>
<proteinExistence type="predicted"/>
<gene>
    <name evidence="3" type="ORF">AVDCRST_MAG18-440</name>
</gene>
<evidence type="ECO:0000259" key="2">
    <source>
        <dbReference type="Pfam" id="PF00144"/>
    </source>
</evidence>
<dbReference type="Gene3D" id="3.40.710.10">
    <property type="entry name" value="DD-peptidase/beta-lactamase superfamily"/>
    <property type="match status" value="1"/>
</dbReference>
<evidence type="ECO:0000256" key="1">
    <source>
        <dbReference type="SAM" id="MobiDB-lite"/>
    </source>
</evidence>
<feature type="domain" description="Beta-lactamase-related" evidence="2">
    <location>
        <begin position="42"/>
        <end position="361"/>
    </location>
</feature>
<feature type="region of interest" description="Disordered" evidence="1">
    <location>
        <begin position="241"/>
        <end position="261"/>
    </location>
</feature>
<dbReference type="Pfam" id="PF00144">
    <property type="entry name" value="Beta-lactamase"/>
    <property type="match status" value="1"/>
</dbReference>
<accession>A0A6J4UJI2</accession>
<reference evidence="3" key="1">
    <citation type="submission" date="2020-02" db="EMBL/GenBank/DDBJ databases">
        <authorList>
            <person name="Meier V. D."/>
        </authorList>
    </citation>
    <scope>NUCLEOTIDE SEQUENCE</scope>
    <source>
        <strain evidence="3">AVDCRST_MAG18</strain>
    </source>
</reference>
<evidence type="ECO:0000313" key="3">
    <source>
        <dbReference type="EMBL" id="CAA9552603.1"/>
    </source>
</evidence>
<dbReference type="InterPro" id="IPR012338">
    <property type="entry name" value="Beta-lactam/transpept-like"/>
</dbReference>
<organism evidence="3">
    <name type="scientific">uncultured Thermomicrobiales bacterium</name>
    <dbReference type="NCBI Taxonomy" id="1645740"/>
    <lineage>
        <taxon>Bacteria</taxon>
        <taxon>Pseudomonadati</taxon>
        <taxon>Thermomicrobiota</taxon>
        <taxon>Thermomicrobia</taxon>
        <taxon>Thermomicrobiales</taxon>
        <taxon>environmental samples</taxon>
    </lineage>
</organism>